<evidence type="ECO:0000313" key="1">
    <source>
        <dbReference type="EMBL" id="SFF33396.1"/>
    </source>
</evidence>
<reference evidence="2" key="1">
    <citation type="submission" date="2016-10" db="EMBL/GenBank/DDBJ databases">
        <authorList>
            <person name="Varghese N."/>
            <person name="Submissions S."/>
        </authorList>
    </citation>
    <scope>NUCLEOTIDE SEQUENCE [LARGE SCALE GENOMIC DNA]</scope>
    <source>
        <strain evidence="2">CGMCC 1.10223</strain>
    </source>
</reference>
<accession>A0A1I2HXQ1</accession>
<proteinExistence type="predicted"/>
<dbReference type="AlphaFoldDB" id="A0A1I2HXQ1"/>
<sequence length="57" mass="6755">MLHYWENLRAQKEPRTQYYIDPVKIIWQSDNSHSVVEHAELLLTGRDGQAVLRYIDG</sequence>
<protein>
    <submittedName>
        <fullName evidence="1">Uncharacterized protein</fullName>
    </submittedName>
</protein>
<keyword evidence="2" id="KW-1185">Reference proteome</keyword>
<evidence type="ECO:0000313" key="2">
    <source>
        <dbReference type="Proteomes" id="UP000183410"/>
    </source>
</evidence>
<dbReference type="Proteomes" id="UP000183410">
    <property type="component" value="Unassembled WGS sequence"/>
</dbReference>
<dbReference type="EMBL" id="FONN01000027">
    <property type="protein sequence ID" value="SFF33396.1"/>
    <property type="molecule type" value="Genomic_DNA"/>
</dbReference>
<name>A0A1I2HXQ1_9BACL</name>
<gene>
    <name evidence="1" type="ORF">SAMN04487969_1278</name>
</gene>
<organism evidence="1 2">
    <name type="scientific">Paenibacillus algorifonticola</name>
    <dbReference type="NCBI Taxonomy" id="684063"/>
    <lineage>
        <taxon>Bacteria</taxon>
        <taxon>Bacillati</taxon>
        <taxon>Bacillota</taxon>
        <taxon>Bacilli</taxon>
        <taxon>Bacillales</taxon>
        <taxon>Paenibacillaceae</taxon>
        <taxon>Paenibacillus</taxon>
    </lineage>
</organism>